<dbReference type="PANTHER" id="PTHR30105:SF2">
    <property type="entry name" value="DIVERGENT POLYSACCHARIDE DEACETYLASE SUPERFAMILY"/>
    <property type="match status" value="1"/>
</dbReference>
<accession>A0A369A5Z0</accession>
<dbReference type="Proteomes" id="UP000253506">
    <property type="component" value="Unassembled WGS sequence"/>
</dbReference>
<evidence type="ECO:0000256" key="1">
    <source>
        <dbReference type="SAM" id="SignalP"/>
    </source>
</evidence>
<sequence>MVRLVNFKKICSVVICSLALSVWANDSSEFLVEDVAFIEAQQDAARSEEAVVLPEHLGPVIDTNVLAEDEVEQTNADKGNILLDAREPWAPAIVPFLDASDGVEEQAPLERSEPKISAPSKILAVDVHPKMPRIAILIDDLGYNRHGMDSSLSLPTEVALAILPSTPFAMQTATSAQKQKRITLLHAPMENQRELKLGPGGLYANMTEDELKATLSKDLDGLPGIQGVNNHMGSLLTTKANSMAWVMETLKGRSLFFIDSLTSPKSVAKKTAQEYGLDTVSRDVFLDNIRTEAAIDKQFTRLLKLARKNGSALAIGHPYPETMSYLKKRLSSLEHDGVLLVPLSFLLVSSQGEPDN</sequence>
<dbReference type="SUPFAM" id="SSF88713">
    <property type="entry name" value="Glycoside hydrolase/deacetylase"/>
    <property type="match status" value="1"/>
</dbReference>
<dbReference type="OrthoDB" id="9784811at2"/>
<reference evidence="2 5" key="2">
    <citation type="submission" date="2021-02" db="EMBL/GenBank/DDBJ databases">
        <title>The genome of Marinomonas foliarum JZW.</title>
        <authorList>
            <person name="Sun M."/>
        </authorList>
    </citation>
    <scope>NUCLEOTIDE SEQUENCE [LARGE SCALE GENOMIC DNA]</scope>
    <source>
        <strain evidence="2 5">JZW</strain>
    </source>
</reference>
<organism evidence="3 4">
    <name type="scientific">Marinomonas foliarum</name>
    <dbReference type="NCBI Taxonomy" id="491950"/>
    <lineage>
        <taxon>Bacteria</taxon>
        <taxon>Pseudomonadati</taxon>
        <taxon>Pseudomonadota</taxon>
        <taxon>Gammaproteobacteria</taxon>
        <taxon>Oceanospirillales</taxon>
        <taxon>Oceanospirillaceae</taxon>
        <taxon>Marinomonas</taxon>
    </lineage>
</organism>
<dbReference type="Proteomes" id="UP000644167">
    <property type="component" value="Chromosome"/>
</dbReference>
<gene>
    <name evidence="3" type="ORF">DFP77_11145</name>
    <name evidence="2" type="ORF">JSY38_07055</name>
</gene>
<dbReference type="Gene3D" id="3.20.20.370">
    <property type="entry name" value="Glycoside hydrolase/deacetylase"/>
    <property type="match status" value="1"/>
</dbReference>
<evidence type="ECO:0000313" key="5">
    <source>
        <dbReference type="Proteomes" id="UP000644167"/>
    </source>
</evidence>
<dbReference type="InterPro" id="IPR011330">
    <property type="entry name" value="Glyco_hydro/deAcase_b/a-brl"/>
</dbReference>
<dbReference type="Pfam" id="PF04748">
    <property type="entry name" value="Polysacc_deac_2"/>
    <property type="match status" value="1"/>
</dbReference>
<protein>
    <submittedName>
        <fullName evidence="2">Divergent polysaccharide deacetylase family protein</fullName>
    </submittedName>
</protein>
<evidence type="ECO:0000313" key="4">
    <source>
        <dbReference type="Proteomes" id="UP000253506"/>
    </source>
</evidence>
<dbReference type="GO" id="GO:0005975">
    <property type="term" value="P:carbohydrate metabolic process"/>
    <property type="evidence" value="ECO:0007669"/>
    <property type="project" value="InterPro"/>
</dbReference>
<dbReference type="PANTHER" id="PTHR30105">
    <property type="entry name" value="UNCHARACTERIZED YIBQ-RELATED"/>
    <property type="match status" value="1"/>
</dbReference>
<dbReference type="InterPro" id="IPR006837">
    <property type="entry name" value="Divergent_DAC"/>
</dbReference>
<name>A0A369A5Z0_9GAMM</name>
<reference evidence="3 4" key="1">
    <citation type="submission" date="2018-07" db="EMBL/GenBank/DDBJ databases">
        <title>Genomic Encyclopedia of Type Strains, Phase III (KMG-III): the genomes of soil and plant-associated and newly described type strains.</title>
        <authorList>
            <person name="Whitman W."/>
        </authorList>
    </citation>
    <scope>NUCLEOTIDE SEQUENCE [LARGE SCALE GENOMIC DNA]</scope>
    <source>
        <strain evidence="3 4">CECT 7731</strain>
    </source>
</reference>
<keyword evidence="5" id="KW-1185">Reference proteome</keyword>
<dbReference type="EMBL" id="QPJQ01000011">
    <property type="protein sequence ID" value="RCX04679.1"/>
    <property type="molecule type" value="Genomic_DNA"/>
</dbReference>
<feature type="chain" id="PRO_5016926256" evidence="1">
    <location>
        <begin position="25"/>
        <end position="356"/>
    </location>
</feature>
<dbReference type="CDD" id="cd10936">
    <property type="entry name" value="CE4_DAC2"/>
    <property type="match status" value="1"/>
</dbReference>
<proteinExistence type="predicted"/>
<evidence type="ECO:0000313" key="2">
    <source>
        <dbReference type="EMBL" id="QRV25262.1"/>
    </source>
</evidence>
<feature type="signal peptide" evidence="1">
    <location>
        <begin position="1"/>
        <end position="24"/>
    </location>
</feature>
<dbReference type="AlphaFoldDB" id="A0A369A5Z0"/>
<keyword evidence="1" id="KW-0732">Signal</keyword>
<dbReference type="EMBL" id="CP070273">
    <property type="protein sequence ID" value="QRV25262.1"/>
    <property type="molecule type" value="Genomic_DNA"/>
</dbReference>
<evidence type="ECO:0000313" key="3">
    <source>
        <dbReference type="EMBL" id="RCX04679.1"/>
    </source>
</evidence>